<protein>
    <submittedName>
        <fullName evidence="1">Uncharacterized protein</fullName>
    </submittedName>
</protein>
<evidence type="ECO:0000313" key="2">
    <source>
        <dbReference type="Proteomes" id="UP001314170"/>
    </source>
</evidence>
<accession>A0AAV1R895</accession>
<proteinExistence type="predicted"/>
<keyword evidence="2" id="KW-1185">Reference proteome</keyword>
<dbReference type="Proteomes" id="UP001314170">
    <property type="component" value="Unassembled WGS sequence"/>
</dbReference>
<dbReference type="AlphaFoldDB" id="A0AAV1R895"/>
<evidence type="ECO:0000313" key="1">
    <source>
        <dbReference type="EMBL" id="CAK7329193.1"/>
    </source>
</evidence>
<reference evidence="1 2" key="1">
    <citation type="submission" date="2024-01" db="EMBL/GenBank/DDBJ databases">
        <authorList>
            <person name="Waweru B."/>
        </authorList>
    </citation>
    <scope>NUCLEOTIDE SEQUENCE [LARGE SCALE GENOMIC DNA]</scope>
</reference>
<comment type="caution">
    <text evidence="1">The sequence shown here is derived from an EMBL/GenBank/DDBJ whole genome shotgun (WGS) entry which is preliminary data.</text>
</comment>
<name>A0AAV1R895_9ROSI</name>
<dbReference type="EMBL" id="CAWUPB010000913">
    <property type="protein sequence ID" value="CAK7329193.1"/>
    <property type="molecule type" value="Genomic_DNA"/>
</dbReference>
<sequence>MEQGTNGRIIIDQAKALLICDSVLQGLSCERLNCYDYKPLGLRAMRGVPYGCDYKQHGLRVTREYMTFSTPCRVPSVLTAGLKPGAKRRGWLNEFMDGGRCYVLSSIDQRKGFEKAICPMPEALKIPSCLFQGFAIPLSTYPVISEFGHVSS</sequence>
<organism evidence="1 2">
    <name type="scientific">Dovyalis caffra</name>
    <dbReference type="NCBI Taxonomy" id="77055"/>
    <lineage>
        <taxon>Eukaryota</taxon>
        <taxon>Viridiplantae</taxon>
        <taxon>Streptophyta</taxon>
        <taxon>Embryophyta</taxon>
        <taxon>Tracheophyta</taxon>
        <taxon>Spermatophyta</taxon>
        <taxon>Magnoliopsida</taxon>
        <taxon>eudicotyledons</taxon>
        <taxon>Gunneridae</taxon>
        <taxon>Pentapetalae</taxon>
        <taxon>rosids</taxon>
        <taxon>fabids</taxon>
        <taxon>Malpighiales</taxon>
        <taxon>Salicaceae</taxon>
        <taxon>Flacourtieae</taxon>
        <taxon>Dovyalis</taxon>
    </lineage>
</organism>
<gene>
    <name evidence="1" type="ORF">DCAF_LOCUS6941</name>
</gene>